<dbReference type="SUPFAM" id="SSF52540">
    <property type="entry name" value="P-loop containing nucleoside triphosphate hydrolases"/>
    <property type="match status" value="1"/>
</dbReference>
<evidence type="ECO:0008006" key="3">
    <source>
        <dbReference type="Google" id="ProtNLM"/>
    </source>
</evidence>
<evidence type="ECO:0000313" key="2">
    <source>
        <dbReference type="Proteomes" id="UP000198345"/>
    </source>
</evidence>
<protein>
    <recommendedName>
        <fullName evidence="3">AAA family ATPase</fullName>
    </recommendedName>
</protein>
<dbReference type="Proteomes" id="UP000198345">
    <property type="component" value="Unassembled WGS sequence"/>
</dbReference>
<reference evidence="1 2" key="1">
    <citation type="submission" date="2016-11" db="EMBL/GenBank/DDBJ databases">
        <title>Whole genomes of Flavobacteriaceae.</title>
        <authorList>
            <person name="Stine C."/>
            <person name="Li C."/>
            <person name="Tadesse D."/>
        </authorList>
    </citation>
    <scope>NUCLEOTIDE SEQUENCE [LARGE SCALE GENOMIC DNA]</scope>
    <source>
        <strain evidence="1 2">DSM 18292</strain>
    </source>
</reference>
<sequence>MKIETKEKDNFYSMVDSLKKSRRADLSDINNDDDIIEELYVDALDGDFVLKSCLRPNTTMLIGRKGTGKSTIIARLQHEYRKDNDKLSLY</sequence>
<accession>A0A226HJA7</accession>
<dbReference type="AlphaFoldDB" id="A0A226HJA7"/>
<gene>
    <name evidence="1" type="ORF">B0A66_04670</name>
</gene>
<dbReference type="OrthoDB" id="5196525at2"/>
<dbReference type="InterPro" id="IPR027417">
    <property type="entry name" value="P-loop_NTPase"/>
</dbReference>
<proteinExistence type="predicted"/>
<name>A0A226HJA7_9FLAO</name>
<dbReference type="RefSeq" id="WP_089048695.1">
    <property type="nucleotide sequence ID" value="NZ_FXTV01000012.1"/>
</dbReference>
<evidence type="ECO:0000313" key="1">
    <source>
        <dbReference type="EMBL" id="OXA94353.1"/>
    </source>
</evidence>
<organism evidence="1 2">
    <name type="scientific">Flavobacterium hercynium</name>
    <dbReference type="NCBI Taxonomy" id="387094"/>
    <lineage>
        <taxon>Bacteria</taxon>
        <taxon>Pseudomonadati</taxon>
        <taxon>Bacteroidota</taxon>
        <taxon>Flavobacteriia</taxon>
        <taxon>Flavobacteriales</taxon>
        <taxon>Flavobacteriaceae</taxon>
        <taxon>Flavobacterium</taxon>
    </lineage>
</organism>
<keyword evidence="2" id="KW-1185">Reference proteome</keyword>
<comment type="caution">
    <text evidence="1">The sequence shown here is derived from an EMBL/GenBank/DDBJ whole genome shotgun (WGS) entry which is preliminary data.</text>
</comment>
<dbReference type="EMBL" id="MUGW01000009">
    <property type="protein sequence ID" value="OXA94353.1"/>
    <property type="molecule type" value="Genomic_DNA"/>
</dbReference>